<dbReference type="EMBL" id="FNXT01001290">
    <property type="protein sequence ID" value="SZX77558.1"/>
    <property type="molecule type" value="Genomic_DNA"/>
</dbReference>
<name>A0A383WJC1_TETOB</name>
<reference evidence="2 3" key="1">
    <citation type="submission" date="2016-10" db="EMBL/GenBank/DDBJ databases">
        <authorList>
            <person name="Cai Z."/>
        </authorList>
    </citation>
    <scope>NUCLEOTIDE SEQUENCE [LARGE SCALE GENOMIC DNA]</scope>
</reference>
<evidence type="ECO:0000313" key="2">
    <source>
        <dbReference type="EMBL" id="SZX77558.1"/>
    </source>
</evidence>
<evidence type="ECO:0000256" key="1">
    <source>
        <dbReference type="SAM" id="Coils"/>
    </source>
</evidence>
<gene>
    <name evidence="2" type="ORF">BQ4739_LOCUS17913</name>
</gene>
<sequence>MNARQFVAVGSACVLVLVTAAASVLLLPQATLASSTAVSSTQLHPSTSTRHIQSTAATAVLDSSVVAPGAAAAAAAAAAQSAAEEAKELDKQLSTVRLRTPDLNTAFLPKWVYPIERGTCGTWMQQYAQLHRDILQGRKPARYSIFRQDRNGLTDRLVSSVSVFLHALLTDRAFLFDWSGRGNLWDAYRSSYIDWQYDKANPPEKDAAPGSVLLMDFMGQNREGDHRGPEHAVFYKWFTDTQLEDVGSNATYLIWSVNRGLVWKAATSNAHIKQRLRSLGLNPINIFGCLFDYLYRPTPSTMSLVRPLLPQLLDPTIFKIGLQIRTGDQHLGGGQKAKQFEDAFEWFHCARIAQERWKPRGQQSVWFLLTDSPDIRRGAKQYLGDQVVTMRGALLAHTMFIPNGLHNRSAAVLRFAAAETWLFSLMDVHVISQLSGFGRMGAMIAGSWNHIIQLPAGMWSLSGFEAKLTYVGRPDEASNANRTVVHADQCAHPSQRNGPAFCWPEDPSGPPPAMDSNSPMSLKIRHMCSKATPMEDIVMAHTGARRQ</sequence>
<organism evidence="2 3">
    <name type="scientific">Tetradesmus obliquus</name>
    <name type="common">Green alga</name>
    <name type="synonym">Acutodesmus obliquus</name>
    <dbReference type="NCBI Taxonomy" id="3088"/>
    <lineage>
        <taxon>Eukaryota</taxon>
        <taxon>Viridiplantae</taxon>
        <taxon>Chlorophyta</taxon>
        <taxon>core chlorophytes</taxon>
        <taxon>Chlorophyceae</taxon>
        <taxon>CS clade</taxon>
        <taxon>Sphaeropleales</taxon>
        <taxon>Scenedesmaceae</taxon>
        <taxon>Tetradesmus</taxon>
    </lineage>
</organism>
<keyword evidence="3" id="KW-1185">Reference proteome</keyword>
<dbReference type="Proteomes" id="UP000256970">
    <property type="component" value="Unassembled WGS sequence"/>
</dbReference>
<keyword evidence="1" id="KW-0175">Coiled coil</keyword>
<dbReference type="Gene3D" id="3.40.50.11350">
    <property type="match status" value="1"/>
</dbReference>
<evidence type="ECO:0008006" key="4">
    <source>
        <dbReference type="Google" id="ProtNLM"/>
    </source>
</evidence>
<evidence type="ECO:0000313" key="3">
    <source>
        <dbReference type="Proteomes" id="UP000256970"/>
    </source>
</evidence>
<proteinExistence type="predicted"/>
<protein>
    <recommendedName>
        <fullName evidence="4">Fucosyltransferase</fullName>
    </recommendedName>
</protein>
<dbReference type="AlphaFoldDB" id="A0A383WJC1"/>
<feature type="coiled-coil region" evidence="1">
    <location>
        <begin position="72"/>
        <end position="99"/>
    </location>
</feature>
<dbReference type="STRING" id="3088.A0A383WJC1"/>
<accession>A0A383WJC1</accession>